<dbReference type="AlphaFoldDB" id="A0A6J6YRE7"/>
<evidence type="ECO:0000313" key="8">
    <source>
        <dbReference type="EMBL" id="CAB4810853.1"/>
    </source>
</evidence>
<dbReference type="EMBL" id="CAESGF010000001">
    <property type="protein sequence ID" value="CAB4362464.1"/>
    <property type="molecule type" value="Genomic_DNA"/>
</dbReference>
<keyword evidence="3" id="KW-0378">Hydrolase</keyword>
<dbReference type="SUPFAM" id="SSF49299">
    <property type="entry name" value="PKD domain"/>
    <property type="match status" value="1"/>
</dbReference>
<evidence type="ECO:0000313" key="9">
    <source>
        <dbReference type="EMBL" id="CAB4850341.1"/>
    </source>
</evidence>
<dbReference type="Pfam" id="PF00801">
    <property type="entry name" value="PKD"/>
    <property type="match status" value="1"/>
</dbReference>
<keyword evidence="1" id="KW-0719">Serine esterase</keyword>
<organism evidence="8">
    <name type="scientific">freshwater metagenome</name>
    <dbReference type="NCBI Taxonomy" id="449393"/>
    <lineage>
        <taxon>unclassified sequences</taxon>
        <taxon>metagenomes</taxon>
        <taxon>ecological metagenomes</taxon>
    </lineage>
</organism>
<gene>
    <name evidence="7" type="ORF">UFOPK2656_02546</name>
    <name evidence="8" type="ORF">UFOPK3099_00731</name>
    <name evidence="9" type="ORF">UFOPK3267_01157</name>
    <name evidence="10" type="ORF">UFOPK3651_00336</name>
    <name evidence="11" type="ORF">UFOPK3931_01974</name>
    <name evidence="6" type="ORF">UFOPK4189_00239</name>
</gene>
<keyword evidence="2" id="KW-0732">Signal</keyword>
<evidence type="ECO:0000259" key="5">
    <source>
        <dbReference type="Pfam" id="PF00801"/>
    </source>
</evidence>
<evidence type="ECO:0000313" key="11">
    <source>
        <dbReference type="EMBL" id="CAB4998621.1"/>
    </source>
</evidence>
<dbReference type="EMBL" id="CAFAAV010000040">
    <property type="protein sequence ID" value="CAB4810853.1"/>
    <property type="molecule type" value="Genomic_DNA"/>
</dbReference>
<feature type="domain" description="PKD" evidence="5">
    <location>
        <begin position="595"/>
        <end position="676"/>
    </location>
</feature>
<dbReference type="Gene3D" id="2.60.40.10">
    <property type="entry name" value="Immunoglobulins"/>
    <property type="match status" value="1"/>
</dbReference>
<dbReference type="InterPro" id="IPR000601">
    <property type="entry name" value="PKD_dom"/>
</dbReference>
<evidence type="ECO:0000256" key="4">
    <source>
        <dbReference type="ARBA" id="ARBA00023157"/>
    </source>
</evidence>
<dbReference type="InterPro" id="IPR035986">
    <property type="entry name" value="PKD_dom_sf"/>
</dbReference>
<evidence type="ECO:0000256" key="2">
    <source>
        <dbReference type="ARBA" id="ARBA00022729"/>
    </source>
</evidence>
<dbReference type="EMBL" id="CAFBMT010000002">
    <property type="protein sequence ID" value="CAB4913070.1"/>
    <property type="molecule type" value="Genomic_DNA"/>
</dbReference>
<evidence type="ECO:0000313" key="7">
    <source>
        <dbReference type="EMBL" id="CAB4736051.1"/>
    </source>
</evidence>
<evidence type="ECO:0000313" key="6">
    <source>
        <dbReference type="EMBL" id="CAB4362464.1"/>
    </source>
</evidence>
<dbReference type="InterPro" id="IPR011118">
    <property type="entry name" value="Tannase/feruloyl_esterase"/>
</dbReference>
<dbReference type="Pfam" id="PF07519">
    <property type="entry name" value="Tannase"/>
    <property type="match status" value="1"/>
</dbReference>
<dbReference type="GO" id="GO:0052689">
    <property type="term" value="F:carboxylic ester hydrolase activity"/>
    <property type="evidence" value="ECO:0007669"/>
    <property type="project" value="UniProtKB-KW"/>
</dbReference>
<dbReference type="EMBL" id="CAFBOL010000057">
    <property type="protein sequence ID" value="CAB4998621.1"/>
    <property type="molecule type" value="Genomic_DNA"/>
</dbReference>
<dbReference type="EMBL" id="CAEZYF010000019">
    <property type="protein sequence ID" value="CAB4736051.1"/>
    <property type="molecule type" value="Genomic_DNA"/>
</dbReference>
<evidence type="ECO:0000256" key="3">
    <source>
        <dbReference type="ARBA" id="ARBA00022801"/>
    </source>
</evidence>
<reference evidence="8" key="1">
    <citation type="submission" date="2020-05" db="EMBL/GenBank/DDBJ databases">
        <authorList>
            <person name="Chiriac C."/>
            <person name="Salcher M."/>
            <person name="Ghai R."/>
            <person name="Kavagutti S V."/>
        </authorList>
    </citation>
    <scope>NUCLEOTIDE SEQUENCE</scope>
</reference>
<proteinExistence type="predicted"/>
<dbReference type="EMBL" id="CAFBIY010000052">
    <property type="protein sequence ID" value="CAB4850341.1"/>
    <property type="molecule type" value="Genomic_DNA"/>
</dbReference>
<keyword evidence="4" id="KW-1015">Disulfide bond</keyword>
<sequence length="690" mass="74710">MIEVSGYGVTDPFFGTPYIDEDEERSEPTPHRHVHGGFSGTDTRFQFAFPSKEQWQGRMFNPLSGAHGGDEKFFSTPLGEMIGGMGLSFRLGGYLVQSNQGHIGDNVDPKGGDDPTLYGHRASAEVARFSKYVAAQVYGAPPHHSYVFGGSGGGRRSPLCLENGGDAWDGALPFMGGGDVNPRGSTKRIKGAQTMSFASMFNVQRLLGQRIHAVVDAMSPGGSGNPFEGLDSHEREELASLYRQGYPRGDEYNIAEPMGQIWLWTSIADELVEQDPSYFENFWTKPGYVGHDLPSAVERDLIDARLTVKRVITAADMLSDPAFAGDEYSMLRIIIGITASSRGDMNTPYAVEIDGLYGYMLGAGVQVASGEAAGRQLYVTQAVGNLLMCDGHGEANLQRFNGVKVGDVVHLSNRRFLAFCYFARHHVMEDPQFDSLRLDGVPVYPQHEVPLMSPLMGVSYSGEFEGKIIWVHHTHDASLWPPQGIIYHQAVLAAQGEAGAAERFRIRWTDNAEHIPPMMIPSKGPRAVNTWLVDYGPVIEQTMADLVDWVERGVEPAGTSYSYADGKVTLPATAAERGGIQAVVRVSANGGSLASVKVGQPVSVTADAELPPNAGTIISLEWDFDGKGAYPLKDDSIDGSATSISRTVTQTYDAPGTYFVTALVHSHRAGDVAATTRRVPNLAQARVVVT</sequence>
<accession>A0A6J6YRE7</accession>
<protein>
    <submittedName>
        <fullName evidence="8">Unannotated protein</fullName>
    </submittedName>
</protein>
<dbReference type="CDD" id="cd00146">
    <property type="entry name" value="PKD"/>
    <property type="match status" value="1"/>
</dbReference>
<dbReference type="InterPro" id="IPR013783">
    <property type="entry name" value="Ig-like_fold"/>
</dbReference>
<name>A0A6J6YRE7_9ZZZZ</name>
<evidence type="ECO:0000313" key="10">
    <source>
        <dbReference type="EMBL" id="CAB4913070.1"/>
    </source>
</evidence>
<evidence type="ECO:0000256" key="1">
    <source>
        <dbReference type="ARBA" id="ARBA00022487"/>
    </source>
</evidence>